<dbReference type="SUPFAM" id="SSF52540">
    <property type="entry name" value="P-loop containing nucleoside triphosphate hydrolases"/>
    <property type="match status" value="2"/>
</dbReference>
<comment type="catalytic activity">
    <reaction evidence="9">
        <text>ATP + H2O = ADP + phosphate + H(+)</text>
        <dbReference type="Rhea" id="RHEA:13065"/>
        <dbReference type="ChEBI" id="CHEBI:15377"/>
        <dbReference type="ChEBI" id="CHEBI:15378"/>
        <dbReference type="ChEBI" id="CHEBI:30616"/>
        <dbReference type="ChEBI" id="CHEBI:43474"/>
        <dbReference type="ChEBI" id="CHEBI:456216"/>
        <dbReference type="EC" id="5.6.2.4"/>
    </reaction>
</comment>
<comment type="similarity">
    <text evidence="1">Belongs to the helicase family. RAD25/XPB subfamily.</text>
</comment>
<evidence type="ECO:0000256" key="5">
    <source>
        <dbReference type="ARBA" id="ARBA00022840"/>
    </source>
</evidence>
<organism evidence="12 13">
    <name type="scientific">Gordonia sputi NBRC 100414</name>
    <dbReference type="NCBI Taxonomy" id="1089453"/>
    <lineage>
        <taxon>Bacteria</taxon>
        <taxon>Bacillati</taxon>
        <taxon>Actinomycetota</taxon>
        <taxon>Actinomycetes</taxon>
        <taxon>Mycobacteriales</taxon>
        <taxon>Gordoniaceae</taxon>
        <taxon>Gordonia</taxon>
    </lineage>
</organism>
<keyword evidence="6" id="KW-0413">Isomerase</keyword>
<evidence type="ECO:0000256" key="7">
    <source>
        <dbReference type="ARBA" id="ARBA00034617"/>
    </source>
</evidence>
<feature type="domain" description="Helicase ATP-binding" evidence="10">
    <location>
        <begin position="193"/>
        <end position="347"/>
    </location>
</feature>
<evidence type="ECO:0000256" key="1">
    <source>
        <dbReference type="ARBA" id="ARBA00006637"/>
    </source>
</evidence>
<protein>
    <recommendedName>
        <fullName evidence="8">DNA 3'-5' helicase</fullName>
        <ecNumber evidence="8">5.6.2.4</ecNumber>
    </recommendedName>
</protein>
<comment type="catalytic activity">
    <reaction evidence="7">
        <text>Couples ATP hydrolysis with the unwinding of duplex DNA by translocating in the 3'-5' direction.</text>
        <dbReference type="EC" id="5.6.2.4"/>
    </reaction>
</comment>
<dbReference type="GO" id="GO:0005524">
    <property type="term" value="F:ATP binding"/>
    <property type="evidence" value="ECO:0007669"/>
    <property type="project" value="UniProtKB-KW"/>
</dbReference>
<dbReference type="PRINTS" id="PR00851">
    <property type="entry name" value="XRODRMPGMNTB"/>
</dbReference>
<reference evidence="12 13" key="1">
    <citation type="submission" date="2012-02" db="EMBL/GenBank/DDBJ databases">
        <title>Whole genome shotgun sequence of Gordonia sputi NBRC 100414.</title>
        <authorList>
            <person name="Yoshida I."/>
            <person name="Hosoyama A."/>
            <person name="Tsuchikane K."/>
            <person name="Katsumata H."/>
            <person name="Yamazaki S."/>
            <person name="Fujita N."/>
        </authorList>
    </citation>
    <scope>NUCLEOTIDE SEQUENCE [LARGE SCALE GENOMIC DNA]</scope>
    <source>
        <strain evidence="12 13">NBRC 100414</strain>
    </source>
</reference>
<dbReference type="eggNOG" id="COG1061">
    <property type="taxonomic scope" value="Bacteria"/>
</dbReference>
<gene>
    <name evidence="12" type="ORF">GOSPT_045_01720</name>
</gene>
<dbReference type="EMBL" id="BAFC01000045">
    <property type="protein sequence ID" value="GAB38533.1"/>
    <property type="molecule type" value="Genomic_DNA"/>
</dbReference>
<keyword evidence="5" id="KW-0067">ATP-binding</keyword>
<evidence type="ECO:0000256" key="2">
    <source>
        <dbReference type="ARBA" id="ARBA00022741"/>
    </source>
</evidence>
<dbReference type="Pfam" id="PF16203">
    <property type="entry name" value="ERCC3_RAD25_C"/>
    <property type="match status" value="1"/>
</dbReference>
<dbReference type="InterPro" id="IPR050615">
    <property type="entry name" value="ATP-dep_DNA_Helicase"/>
</dbReference>
<dbReference type="InterPro" id="IPR027417">
    <property type="entry name" value="P-loop_NTPase"/>
</dbReference>
<accession>H5TYH5</accession>
<keyword evidence="3" id="KW-0378">Hydrolase</keyword>
<dbReference type="InterPro" id="IPR001650">
    <property type="entry name" value="Helicase_C-like"/>
</dbReference>
<evidence type="ECO:0000256" key="3">
    <source>
        <dbReference type="ARBA" id="ARBA00022801"/>
    </source>
</evidence>
<evidence type="ECO:0000313" key="13">
    <source>
        <dbReference type="Proteomes" id="UP000005845"/>
    </source>
</evidence>
<dbReference type="SMART" id="SM00487">
    <property type="entry name" value="DEXDc"/>
    <property type="match status" value="1"/>
</dbReference>
<evidence type="ECO:0000313" key="12">
    <source>
        <dbReference type="EMBL" id="GAB38533.1"/>
    </source>
</evidence>
<dbReference type="InterPro" id="IPR006935">
    <property type="entry name" value="Helicase/UvrB_N"/>
</dbReference>
<comment type="caution">
    <text evidence="12">The sequence shown here is derived from an EMBL/GenBank/DDBJ whole genome shotgun (WGS) entry which is preliminary data.</text>
</comment>
<dbReference type="Pfam" id="PF13625">
    <property type="entry name" value="Helicase_C_3"/>
    <property type="match status" value="1"/>
</dbReference>
<name>H5TYH5_9ACTN</name>
<evidence type="ECO:0000259" key="11">
    <source>
        <dbReference type="PROSITE" id="PS51194"/>
    </source>
</evidence>
<dbReference type="GO" id="GO:0016787">
    <property type="term" value="F:hydrolase activity"/>
    <property type="evidence" value="ECO:0007669"/>
    <property type="project" value="UniProtKB-KW"/>
</dbReference>
<dbReference type="AlphaFoldDB" id="H5TYH5"/>
<keyword evidence="4 12" id="KW-0347">Helicase</keyword>
<dbReference type="GO" id="GO:0043138">
    <property type="term" value="F:3'-5' DNA helicase activity"/>
    <property type="evidence" value="ECO:0007669"/>
    <property type="project" value="UniProtKB-EC"/>
</dbReference>
<proteinExistence type="inferred from homology"/>
<evidence type="ECO:0000256" key="4">
    <source>
        <dbReference type="ARBA" id="ARBA00022806"/>
    </source>
</evidence>
<keyword evidence="2" id="KW-0547">Nucleotide-binding</keyword>
<evidence type="ECO:0000259" key="10">
    <source>
        <dbReference type="PROSITE" id="PS51192"/>
    </source>
</evidence>
<dbReference type="PANTHER" id="PTHR11274:SF0">
    <property type="entry name" value="GENERAL TRANSCRIPTION AND DNA REPAIR FACTOR IIH HELICASE SUBUNIT XPB"/>
    <property type="match status" value="1"/>
</dbReference>
<dbReference type="GO" id="GO:0003677">
    <property type="term" value="F:DNA binding"/>
    <property type="evidence" value="ECO:0007669"/>
    <property type="project" value="InterPro"/>
</dbReference>
<dbReference type="PANTHER" id="PTHR11274">
    <property type="entry name" value="RAD25/XP-B DNA REPAIR HELICASE"/>
    <property type="match status" value="1"/>
</dbReference>
<keyword evidence="13" id="KW-1185">Reference proteome</keyword>
<dbReference type="CDD" id="cd18789">
    <property type="entry name" value="SF2_C_XPB"/>
    <property type="match status" value="1"/>
</dbReference>
<dbReference type="InterPro" id="IPR032830">
    <property type="entry name" value="XPB/Ssl2_N"/>
</dbReference>
<feature type="domain" description="Helicase C-terminal" evidence="11">
    <location>
        <begin position="401"/>
        <end position="547"/>
    </location>
</feature>
<dbReference type="SMART" id="SM00490">
    <property type="entry name" value="HELICc"/>
    <property type="match status" value="1"/>
</dbReference>
<sequence>MARVTDGPLIVQSDKTLLLEVDHPDAAAARGAIAPFAELERAPEHVHTYRVTPLALWNARAAGHDAEQVVDALVSFSRYAVPQPLLMDIVDTMGRFGRLQLVKSPVHGLTLVSFDRAVLEEILRNKKVAPMLGARIDDDTVVVHPSERGRLKQVLLKVGWPAEDLAGYVDGEAHPIALEQDEWHLRDYQEMAADSFWAGGSGVVVLPCGAGKTMVGAAAMAKAQATTLILVTNTVAGRQWKRELIARTSLTEEEIGEYSGERKEIRPVTIATYQVMTRKSKGEYKNLDLFDSRDWGLIVYDEVHLLPAPVFRMTADLQSRRRLGLTATLVREDGREGDVFSLIGPKRYDAPWKDIEAQGWIAPADCVEVRVTLTDEERLQYAVAENEEKYKLCSTAHTKVNVVKSILAKHAGSPTLVIGAYIDQLEELGRELDAPVIQGSTKNKEREALFDRFRSGELQTLVVSKVANFSIDLPEASVAVQVSGTFGSRQEEAQRLGRLLRPKKDGGQAHFYSVVSRDTLDADYAAHRQRFLAEQGYAYRITDADDLLGPAIGEESAG</sequence>
<dbReference type="InterPro" id="IPR032438">
    <property type="entry name" value="ERCC3_RAD25_C"/>
</dbReference>
<dbReference type="PROSITE" id="PS51194">
    <property type="entry name" value="HELICASE_CTER"/>
    <property type="match status" value="1"/>
</dbReference>
<dbReference type="EC" id="5.6.2.4" evidence="8"/>
<dbReference type="PROSITE" id="PS51192">
    <property type="entry name" value="HELICASE_ATP_BIND_1"/>
    <property type="match status" value="1"/>
</dbReference>
<dbReference type="Pfam" id="PF04851">
    <property type="entry name" value="ResIII"/>
    <property type="match status" value="1"/>
</dbReference>
<dbReference type="NCBIfam" id="NF045503">
    <property type="entry name" value="repair_heli_XPB"/>
    <property type="match status" value="1"/>
</dbReference>
<dbReference type="Gene3D" id="3.40.50.300">
    <property type="entry name" value="P-loop containing nucleotide triphosphate hydrolases"/>
    <property type="match status" value="2"/>
</dbReference>
<dbReference type="InterPro" id="IPR014001">
    <property type="entry name" value="Helicase_ATP-bd"/>
</dbReference>
<evidence type="ECO:0000256" key="6">
    <source>
        <dbReference type="ARBA" id="ARBA00023235"/>
    </source>
</evidence>
<evidence type="ECO:0000256" key="8">
    <source>
        <dbReference type="ARBA" id="ARBA00034808"/>
    </source>
</evidence>
<dbReference type="Proteomes" id="UP000005845">
    <property type="component" value="Unassembled WGS sequence"/>
</dbReference>
<evidence type="ECO:0000256" key="9">
    <source>
        <dbReference type="ARBA" id="ARBA00048988"/>
    </source>
</evidence>